<evidence type="ECO:0000313" key="2">
    <source>
        <dbReference type="EMBL" id="KAF2810759.1"/>
    </source>
</evidence>
<sequence length="465" mass="52122">MNAIVTSFLYKMYDNKDKVPWLPFTQFLRTIAQRPDLALLVKDVRVRRWMTERCKAEAEFGIARGQGTDTSFMDVLSYQDQVLFVNVAKQIGLIDAHADTGEWDMDSTEIRYSAYIAVEYYDFNKADSDAEDSNTGGLPADAGEEEVAEVQEENVDEQGDNDEDENDGGDEGDGTDEDSDSDDSASDSDAKLEADAYVVDMPSDDSDDEDGPDPTDEEAHRIRAARYLRERWADVRLRRDADWPRMLYTSVEDAELVLLLALLPKLEKLQLDGIPNTPFLCWKSFVQESSDSLKCLQTLNINVGSKGSAKALLSGCKALETFEFSRHKHYERMTLQAMDDASFQPRSVIKMLQSQRHSLKNLRIEHRYRSPGFGAGGPLFFYPSASDDAHELFMGPLVDFEKLETLWTSYEDLISPENDEEVGPALEDPCLSDVLPPSIITLNLSGVPEDSVAQVVRVADLSPES</sequence>
<reference evidence="2 4" key="1">
    <citation type="journal article" date="2020" name="Stud. Mycol.">
        <title>101 Dothideomycetes genomes: a test case for predicting lifestyles and emergence of pathogens.</title>
        <authorList>
            <person name="Haridas S."/>
            <person name="Albert R."/>
            <person name="Binder M."/>
            <person name="Bloem J."/>
            <person name="Labutti K."/>
            <person name="Salamov A."/>
            <person name="Andreopoulos B."/>
            <person name="Baker S."/>
            <person name="Barry K."/>
            <person name="Bills G."/>
            <person name="Bluhm B."/>
            <person name="Cannon C."/>
            <person name="Castanera R."/>
            <person name="Culley D."/>
            <person name="Daum C."/>
            <person name="Ezra D."/>
            <person name="Gonzalez J."/>
            <person name="Henrissat B."/>
            <person name="Kuo A."/>
            <person name="Liang C."/>
            <person name="Lipzen A."/>
            <person name="Lutzoni F."/>
            <person name="Magnuson J."/>
            <person name="Mondo S."/>
            <person name="Nolan M."/>
            <person name="Ohm R."/>
            <person name="Pangilinan J."/>
            <person name="Park H.-J."/>
            <person name="Ramirez L."/>
            <person name="Alfaro M."/>
            <person name="Sun H."/>
            <person name="Tritt A."/>
            <person name="Yoshinaga Y."/>
            <person name="Zwiers L.-H."/>
            <person name="Turgeon B."/>
            <person name="Goodwin S."/>
            <person name="Spatafora J."/>
            <person name="Crous P."/>
            <person name="Grigoriev I."/>
        </authorList>
    </citation>
    <scope>NUCLEOTIDE SEQUENCE</scope>
    <source>
        <strain evidence="2 4">CBS 304.34</strain>
    </source>
</reference>
<protein>
    <submittedName>
        <fullName evidence="2 4">Uncharacterized protein</fullName>
    </submittedName>
</protein>
<dbReference type="RefSeq" id="XP_033577723.1">
    <property type="nucleotide sequence ID" value="XM_033725418.1"/>
</dbReference>
<evidence type="ECO:0000313" key="3">
    <source>
        <dbReference type="Proteomes" id="UP000504636"/>
    </source>
</evidence>
<dbReference type="OrthoDB" id="5130616at2759"/>
<name>A0A6A6YQG8_9PEZI</name>
<proteinExistence type="predicted"/>
<feature type="compositionally biased region" description="Acidic residues" evidence="1">
    <location>
        <begin position="142"/>
        <end position="186"/>
    </location>
</feature>
<dbReference type="EMBL" id="MU003699">
    <property type="protein sequence ID" value="KAF2810759.1"/>
    <property type="molecule type" value="Genomic_DNA"/>
</dbReference>
<dbReference type="AlphaFoldDB" id="A0A6A6YQG8"/>
<feature type="region of interest" description="Disordered" evidence="1">
    <location>
        <begin position="128"/>
        <end position="190"/>
    </location>
</feature>
<evidence type="ECO:0000256" key="1">
    <source>
        <dbReference type="SAM" id="MobiDB-lite"/>
    </source>
</evidence>
<dbReference type="Proteomes" id="UP000504636">
    <property type="component" value="Unplaced"/>
</dbReference>
<keyword evidence="3" id="KW-1185">Reference proteome</keyword>
<feature type="region of interest" description="Disordered" evidence="1">
    <location>
        <begin position="200"/>
        <end position="219"/>
    </location>
</feature>
<organism evidence="2">
    <name type="scientific">Mytilinidion resinicola</name>
    <dbReference type="NCBI Taxonomy" id="574789"/>
    <lineage>
        <taxon>Eukaryota</taxon>
        <taxon>Fungi</taxon>
        <taxon>Dikarya</taxon>
        <taxon>Ascomycota</taxon>
        <taxon>Pezizomycotina</taxon>
        <taxon>Dothideomycetes</taxon>
        <taxon>Pleosporomycetidae</taxon>
        <taxon>Mytilinidiales</taxon>
        <taxon>Mytilinidiaceae</taxon>
        <taxon>Mytilinidion</taxon>
    </lineage>
</organism>
<reference evidence="4" key="3">
    <citation type="submission" date="2025-04" db="UniProtKB">
        <authorList>
            <consortium name="RefSeq"/>
        </authorList>
    </citation>
    <scope>IDENTIFICATION</scope>
    <source>
        <strain evidence="4">CBS 304.34</strain>
    </source>
</reference>
<feature type="compositionally biased region" description="Acidic residues" evidence="1">
    <location>
        <begin position="202"/>
        <end position="216"/>
    </location>
</feature>
<gene>
    <name evidence="2 4" type="ORF">BDZ99DRAFT_519442</name>
</gene>
<dbReference type="GeneID" id="54466311"/>
<accession>A0A6A6YQG8</accession>
<reference evidence="4" key="2">
    <citation type="submission" date="2020-04" db="EMBL/GenBank/DDBJ databases">
        <authorList>
            <consortium name="NCBI Genome Project"/>
        </authorList>
    </citation>
    <scope>NUCLEOTIDE SEQUENCE</scope>
    <source>
        <strain evidence="4">CBS 304.34</strain>
    </source>
</reference>
<evidence type="ECO:0000313" key="4">
    <source>
        <dbReference type="RefSeq" id="XP_033577723.1"/>
    </source>
</evidence>